<dbReference type="InterPro" id="IPR043136">
    <property type="entry name" value="B30.2/SPRY_sf"/>
</dbReference>
<dbReference type="InterPro" id="IPR013320">
    <property type="entry name" value="ConA-like_dom_sf"/>
</dbReference>
<proteinExistence type="predicted"/>
<evidence type="ECO:0000256" key="1">
    <source>
        <dbReference type="SAM" id="MobiDB-lite"/>
    </source>
</evidence>
<dbReference type="GeneTree" id="ENSGT00940000163587"/>
<dbReference type="PANTHER" id="PTHR24103">
    <property type="entry name" value="E3 UBIQUITIN-PROTEIN LIGASE TRIM"/>
    <property type="match status" value="1"/>
</dbReference>
<dbReference type="FunFam" id="2.60.120.920:FF:000004">
    <property type="entry name" value="Butyrophilin subfamily 1 member A1"/>
    <property type="match status" value="1"/>
</dbReference>
<sequence>MDSIKPQEDSPMAKGKMKGKEKKIRIKEPESTSLRSTYTGEVRWTLPDEKLQMHSSLPIRTTPYKQKGLRDLRGLQECVKFIHTWKELVESFCKNTSEPISSYDRDLASNQSLAQSRKLILQSAEEFKRVDSLFSESTEEKHKKDQNTTEERIVEWAKELQSVTESCGLMREELLQTLRNLELRKKKLKTLLPFLEFLTWSLLKEDSKVSQMWLATKQLTWKTDTPKYIPNSVWDWICSASVNVTLDTMTNHPWLIVSDDRKKVQEAHTETEVSFSVQRFNGWPCVLGWEGMTIGRHYWEVKLANNGYWRLGLTTASSKRHGRFSMYPEDGYWALWRSTRQFYACTQPETLLPLEMVPTRIGIYLDYDEGQISFYNVETRSHIFTFKGAFREKLYPLFAPLDGRTLMTISYPEI</sequence>
<dbReference type="GeneID" id="105906652"/>
<name>A0A6P8FPT1_CLUHA</name>
<dbReference type="RefSeq" id="XP_031428394.1">
    <property type="nucleotide sequence ID" value="XM_031572534.2"/>
</dbReference>
<dbReference type="InterPro" id="IPR003879">
    <property type="entry name" value="Butyrophylin_SPRY"/>
</dbReference>
<protein>
    <submittedName>
        <fullName evidence="4 5">E3 ubiquitin-protein ligase TRIM39-like</fullName>
    </submittedName>
</protein>
<evidence type="ECO:0000313" key="4">
    <source>
        <dbReference type="RefSeq" id="XP_031428394.1"/>
    </source>
</evidence>
<dbReference type="SMART" id="SM00449">
    <property type="entry name" value="SPRY"/>
    <property type="match status" value="1"/>
</dbReference>
<dbReference type="AlphaFoldDB" id="A0A6P8FPT1"/>
<dbReference type="InterPro" id="IPR003877">
    <property type="entry name" value="SPRY_dom"/>
</dbReference>
<feature type="region of interest" description="Disordered" evidence="1">
    <location>
        <begin position="1"/>
        <end position="31"/>
    </location>
</feature>
<dbReference type="Proteomes" id="UP000515152">
    <property type="component" value="Chromosome 8"/>
</dbReference>
<dbReference type="SMART" id="SM00589">
    <property type="entry name" value="PRY"/>
    <property type="match status" value="1"/>
</dbReference>
<dbReference type="InterPro" id="IPR001870">
    <property type="entry name" value="B30.2/SPRY"/>
</dbReference>
<reference evidence="4 5" key="1">
    <citation type="submission" date="2025-04" db="UniProtKB">
        <authorList>
            <consortium name="RefSeq"/>
        </authorList>
    </citation>
    <scope>IDENTIFICATION</scope>
</reference>
<keyword evidence="3" id="KW-1185">Reference proteome</keyword>
<dbReference type="Gene3D" id="2.60.120.920">
    <property type="match status" value="1"/>
</dbReference>
<dbReference type="KEGG" id="char:105906652"/>
<dbReference type="Pfam" id="PF00622">
    <property type="entry name" value="SPRY"/>
    <property type="match status" value="1"/>
</dbReference>
<feature type="compositionally biased region" description="Basic residues" evidence="1">
    <location>
        <begin position="15"/>
        <end position="25"/>
    </location>
</feature>
<gene>
    <name evidence="4 5" type="primary">LOC105906652</name>
</gene>
<dbReference type="CDD" id="cd13733">
    <property type="entry name" value="SPRY_PRY_C-I_1"/>
    <property type="match status" value="1"/>
</dbReference>
<dbReference type="Pfam" id="PF13765">
    <property type="entry name" value="PRY"/>
    <property type="match status" value="1"/>
</dbReference>
<feature type="domain" description="B30.2/SPRY" evidence="2">
    <location>
        <begin position="224"/>
        <end position="414"/>
    </location>
</feature>
<dbReference type="OrthoDB" id="9986391at2759"/>
<dbReference type="InterPro" id="IPR050143">
    <property type="entry name" value="TRIM/RBCC"/>
</dbReference>
<dbReference type="RefSeq" id="XP_031428395.1">
    <property type="nucleotide sequence ID" value="XM_031572535.2"/>
</dbReference>
<dbReference type="SUPFAM" id="SSF49899">
    <property type="entry name" value="Concanavalin A-like lectins/glucanases"/>
    <property type="match status" value="1"/>
</dbReference>
<evidence type="ECO:0000259" key="2">
    <source>
        <dbReference type="PROSITE" id="PS50188"/>
    </source>
</evidence>
<organism evidence="3 4">
    <name type="scientific">Clupea harengus</name>
    <name type="common">Atlantic herring</name>
    <dbReference type="NCBI Taxonomy" id="7950"/>
    <lineage>
        <taxon>Eukaryota</taxon>
        <taxon>Metazoa</taxon>
        <taxon>Chordata</taxon>
        <taxon>Craniata</taxon>
        <taxon>Vertebrata</taxon>
        <taxon>Euteleostomi</taxon>
        <taxon>Actinopterygii</taxon>
        <taxon>Neopterygii</taxon>
        <taxon>Teleostei</taxon>
        <taxon>Clupei</taxon>
        <taxon>Clupeiformes</taxon>
        <taxon>Clupeoidei</taxon>
        <taxon>Clupeidae</taxon>
        <taxon>Clupea</taxon>
    </lineage>
</organism>
<dbReference type="InterPro" id="IPR006574">
    <property type="entry name" value="PRY"/>
</dbReference>
<evidence type="ECO:0000313" key="5">
    <source>
        <dbReference type="RefSeq" id="XP_031428395.1"/>
    </source>
</evidence>
<dbReference type="PROSITE" id="PS50188">
    <property type="entry name" value="B302_SPRY"/>
    <property type="match status" value="1"/>
</dbReference>
<dbReference type="PRINTS" id="PR01407">
    <property type="entry name" value="BUTYPHLNCDUF"/>
</dbReference>
<accession>A0A6P8FPT1</accession>
<evidence type="ECO:0000313" key="3">
    <source>
        <dbReference type="Proteomes" id="UP000515152"/>
    </source>
</evidence>